<dbReference type="PROSITE" id="PS51725">
    <property type="entry name" value="ABM"/>
    <property type="match status" value="1"/>
</dbReference>
<dbReference type="KEGG" id="acij:JS278_01886"/>
<feature type="domain" description="ABM" evidence="1">
    <location>
        <begin position="1"/>
        <end position="89"/>
    </location>
</feature>
<accession>A0A344UUU4</accession>
<dbReference type="Gene3D" id="3.30.70.100">
    <property type="match status" value="1"/>
</dbReference>
<evidence type="ECO:0000259" key="1">
    <source>
        <dbReference type="PROSITE" id="PS51725"/>
    </source>
</evidence>
<dbReference type="InterPro" id="IPR007138">
    <property type="entry name" value="ABM_dom"/>
</dbReference>
<evidence type="ECO:0000313" key="3">
    <source>
        <dbReference type="Proteomes" id="UP000251995"/>
    </source>
</evidence>
<reference evidence="2 3" key="1">
    <citation type="submission" date="2017-12" db="EMBL/GenBank/DDBJ databases">
        <title>The whole genome sequence of the Acidipropionibacterium virtanenii sp. nov. type strain JS278.</title>
        <authorList>
            <person name="Laine P."/>
            <person name="Deptula P."/>
            <person name="Varmanen P."/>
            <person name="Auvinen P."/>
        </authorList>
    </citation>
    <scope>NUCLEOTIDE SEQUENCE [LARGE SCALE GENOMIC DNA]</scope>
    <source>
        <strain evidence="2 3">JS278</strain>
    </source>
</reference>
<keyword evidence="3" id="KW-1185">Reference proteome</keyword>
<gene>
    <name evidence="2" type="ORF">JS278_01886</name>
</gene>
<dbReference type="Proteomes" id="UP000251995">
    <property type="component" value="Chromosome"/>
</dbReference>
<dbReference type="EMBL" id="CP025198">
    <property type="protein sequence ID" value="AXE39042.1"/>
    <property type="molecule type" value="Genomic_DNA"/>
</dbReference>
<organism evidence="2 3">
    <name type="scientific">Acidipropionibacterium virtanenii</name>
    <dbReference type="NCBI Taxonomy" id="2057246"/>
    <lineage>
        <taxon>Bacteria</taxon>
        <taxon>Bacillati</taxon>
        <taxon>Actinomycetota</taxon>
        <taxon>Actinomycetes</taxon>
        <taxon>Propionibacteriales</taxon>
        <taxon>Propionibacteriaceae</taxon>
        <taxon>Acidipropionibacterium</taxon>
    </lineage>
</organism>
<dbReference type="InterPro" id="IPR011008">
    <property type="entry name" value="Dimeric_a/b-barrel"/>
</dbReference>
<dbReference type="Pfam" id="PF03992">
    <property type="entry name" value="ABM"/>
    <property type="match status" value="1"/>
</dbReference>
<name>A0A344UUU4_9ACTN</name>
<dbReference type="RefSeq" id="WP_181833689.1">
    <property type="nucleotide sequence ID" value="NZ_CP025198.1"/>
</dbReference>
<proteinExistence type="predicted"/>
<sequence>MIVILRFSAPDGQWPALRSALGALIGHLEECPGLEGLDAGRNVDDEELAAVVTRWQSPRAWRSAFGGAAGRAAFMGVAPWMLDEPSAYLGLDDDQINLPRRS</sequence>
<evidence type="ECO:0000313" key="2">
    <source>
        <dbReference type="EMBL" id="AXE39042.1"/>
    </source>
</evidence>
<dbReference type="SUPFAM" id="SSF54909">
    <property type="entry name" value="Dimeric alpha+beta barrel"/>
    <property type="match status" value="1"/>
</dbReference>
<protein>
    <recommendedName>
        <fullName evidence="1">ABM domain-containing protein</fullName>
    </recommendedName>
</protein>
<dbReference type="AlphaFoldDB" id="A0A344UUU4"/>